<dbReference type="InterPro" id="IPR016064">
    <property type="entry name" value="NAD/diacylglycerol_kinase_sf"/>
</dbReference>
<dbReference type="Gene3D" id="2.60.200.40">
    <property type="match status" value="1"/>
</dbReference>
<sequence length="248" mass="27468">MYRYIYDEFTQDKRFEKDLLNIENRLTDLGIAGKIVRMALFRNVQEMVRDEIRHGTTGVIAVGNDETVHKVIDVISGTDVVLGIIPLGGPNELARMLGVPDGVAACDVLSARIIEKIDVGIVNGKRFLTSLSVSKFCSELTCDGTYRVTPDVEGHLEVRNLAGDASRNERISDPTDGRLETVIRVGVKHGWFGRRRMCESVLPLTQLAIRSEKPIAITADGEEMIGTRFDIGIEPSVIRVISGRGRKF</sequence>
<evidence type="ECO:0000313" key="2">
    <source>
        <dbReference type="EMBL" id="OGL99282.1"/>
    </source>
</evidence>
<accession>A0A1F7W900</accession>
<gene>
    <name evidence="2" type="ORF">A2304_04650</name>
</gene>
<comment type="caution">
    <text evidence="2">The sequence shown here is derived from an EMBL/GenBank/DDBJ whole genome shotgun (WGS) entry which is preliminary data.</text>
</comment>
<proteinExistence type="predicted"/>
<dbReference type="GO" id="GO:0016301">
    <property type="term" value="F:kinase activity"/>
    <property type="evidence" value="ECO:0007669"/>
    <property type="project" value="InterPro"/>
</dbReference>
<feature type="domain" description="DAGKc" evidence="1">
    <location>
        <begin position="45"/>
        <end position="126"/>
    </location>
</feature>
<dbReference type="InterPro" id="IPR017438">
    <property type="entry name" value="ATP-NAD_kinase_N"/>
</dbReference>
<dbReference type="InterPro" id="IPR001206">
    <property type="entry name" value="Diacylglycerol_kinase_cat_dom"/>
</dbReference>
<organism evidence="2 3">
    <name type="scientific">Candidatus Uhrbacteria bacterium RIFOXYB2_FULL_57_15</name>
    <dbReference type="NCBI Taxonomy" id="1802422"/>
    <lineage>
        <taxon>Bacteria</taxon>
        <taxon>Candidatus Uhriibacteriota</taxon>
    </lineage>
</organism>
<dbReference type="PROSITE" id="PS50146">
    <property type="entry name" value="DAGK"/>
    <property type="match status" value="1"/>
</dbReference>
<dbReference type="SUPFAM" id="SSF111331">
    <property type="entry name" value="NAD kinase/diacylglycerol kinase-like"/>
    <property type="match status" value="1"/>
</dbReference>
<dbReference type="EMBL" id="MGFE01000008">
    <property type="protein sequence ID" value="OGL99282.1"/>
    <property type="molecule type" value="Genomic_DNA"/>
</dbReference>
<dbReference type="Proteomes" id="UP000176501">
    <property type="component" value="Unassembled WGS sequence"/>
</dbReference>
<evidence type="ECO:0000259" key="1">
    <source>
        <dbReference type="PROSITE" id="PS50146"/>
    </source>
</evidence>
<reference evidence="2 3" key="1">
    <citation type="journal article" date="2016" name="Nat. Commun.">
        <title>Thousands of microbial genomes shed light on interconnected biogeochemical processes in an aquifer system.</title>
        <authorList>
            <person name="Anantharaman K."/>
            <person name="Brown C.T."/>
            <person name="Hug L.A."/>
            <person name="Sharon I."/>
            <person name="Castelle C.J."/>
            <person name="Probst A.J."/>
            <person name="Thomas B.C."/>
            <person name="Singh A."/>
            <person name="Wilkins M.J."/>
            <person name="Karaoz U."/>
            <person name="Brodie E.L."/>
            <person name="Williams K.H."/>
            <person name="Hubbard S.S."/>
            <person name="Banfield J.F."/>
        </authorList>
    </citation>
    <scope>NUCLEOTIDE SEQUENCE [LARGE SCALE GENOMIC DNA]</scope>
</reference>
<dbReference type="AlphaFoldDB" id="A0A1F7W900"/>
<evidence type="ECO:0000313" key="3">
    <source>
        <dbReference type="Proteomes" id="UP000176501"/>
    </source>
</evidence>
<dbReference type="Gene3D" id="3.40.50.10330">
    <property type="entry name" value="Probable inorganic polyphosphate/atp-NAD kinase, domain 1"/>
    <property type="match status" value="1"/>
</dbReference>
<protein>
    <recommendedName>
        <fullName evidence="1">DAGKc domain-containing protein</fullName>
    </recommendedName>
</protein>
<name>A0A1F7W900_9BACT</name>
<dbReference type="Pfam" id="PF00781">
    <property type="entry name" value="DAGK_cat"/>
    <property type="match status" value="1"/>
</dbReference>